<reference evidence="1" key="1">
    <citation type="submission" date="2013-04" db="EMBL/GenBank/DDBJ databases">
        <title>The genome sequencing project of 58 acetic acid bacteria.</title>
        <authorList>
            <person name="Okamoto-Kainuma A."/>
            <person name="Ishikawa M."/>
            <person name="Umino S."/>
            <person name="Koizumi Y."/>
            <person name="Shiwa Y."/>
            <person name="Yoshikawa H."/>
            <person name="Matsutani M."/>
            <person name="Matsushita K."/>
        </authorList>
    </citation>
    <scope>NUCLEOTIDE SEQUENCE</scope>
    <source>
        <strain evidence="1">DSM 15669</strain>
    </source>
</reference>
<gene>
    <name evidence="1" type="ORF">AA15669_1400</name>
</gene>
<protein>
    <submittedName>
        <fullName evidence="1">Uncharacterized protein</fullName>
    </submittedName>
</protein>
<accession>A0ABQ0P059</accession>
<proteinExistence type="predicted"/>
<dbReference type="RefSeq" id="WP_018981045.1">
    <property type="nucleotide sequence ID" value="NZ_BAQD01000033.1"/>
</dbReference>
<dbReference type="Proteomes" id="UP001062901">
    <property type="component" value="Unassembled WGS sequence"/>
</dbReference>
<sequence length="210" mass="22372">MNPYSTTQASGLFSSDTTGAMQGLSLADPATRYRLSQGYVSPNETLPMWGGLAVSEHISGIAGSGPTNAASMSSRMGSELKRATSATDMIGVTLYDHGNHMIVMPGSNAAQAAPGNSIGFARFGSNMRVPVPADPALRQQIGQNTNLPLGWDFQNQRLIAGTSGNTIPVRLLEIYETGGQFVRYDATKQTLNWTYADDNAKDTILVLIQL</sequence>
<comment type="caution">
    <text evidence="1">The sequence shown here is derived from an EMBL/GenBank/DDBJ whole genome shotgun (WGS) entry which is preliminary data.</text>
</comment>
<dbReference type="EMBL" id="BAQD01000033">
    <property type="protein sequence ID" value="GBQ07491.1"/>
    <property type="molecule type" value="Genomic_DNA"/>
</dbReference>
<keyword evidence="2" id="KW-1185">Reference proteome</keyword>
<organism evidence="1 2">
    <name type="scientific">Saccharibacter floricola DSM 15669</name>
    <dbReference type="NCBI Taxonomy" id="1123227"/>
    <lineage>
        <taxon>Bacteria</taxon>
        <taxon>Pseudomonadati</taxon>
        <taxon>Pseudomonadota</taxon>
        <taxon>Alphaproteobacteria</taxon>
        <taxon>Acetobacterales</taxon>
        <taxon>Acetobacteraceae</taxon>
        <taxon>Saccharibacter</taxon>
    </lineage>
</organism>
<evidence type="ECO:0000313" key="1">
    <source>
        <dbReference type="EMBL" id="GBQ07491.1"/>
    </source>
</evidence>
<evidence type="ECO:0000313" key="2">
    <source>
        <dbReference type="Proteomes" id="UP001062901"/>
    </source>
</evidence>
<name>A0ABQ0P059_9PROT</name>